<sequence length="66" mass="6963">MANAPFRSAVKDNSVKTSSRVKGSSTFAARSEGKAKNANTPIDPPIVTTQVVSICHRAPLLPPLCK</sequence>
<feature type="compositionally biased region" description="Polar residues" evidence="1">
    <location>
        <begin position="15"/>
        <end position="28"/>
    </location>
</feature>
<dbReference type="EMBL" id="KZ670472">
    <property type="protein sequence ID" value="PPR83198.1"/>
    <property type="molecule type" value="Genomic_DNA"/>
</dbReference>
<accession>A0A2P5VWH6</accession>
<organism evidence="2 3">
    <name type="scientific">Gossypium barbadense</name>
    <name type="common">Sea Island cotton</name>
    <name type="synonym">Hibiscus barbadensis</name>
    <dbReference type="NCBI Taxonomy" id="3634"/>
    <lineage>
        <taxon>Eukaryota</taxon>
        <taxon>Viridiplantae</taxon>
        <taxon>Streptophyta</taxon>
        <taxon>Embryophyta</taxon>
        <taxon>Tracheophyta</taxon>
        <taxon>Spermatophyta</taxon>
        <taxon>Magnoliopsida</taxon>
        <taxon>eudicotyledons</taxon>
        <taxon>Gunneridae</taxon>
        <taxon>Pentapetalae</taxon>
        <taxon>rosids</taxon>
        <taxon>malvids</taxon>
        <taxon>Malvales</taxon>
        <taxon>Malvaceae</taxon>
        <taxon>Malvoideae</taxon>
        <taxon>Gossypium</taxon>
    </lineage>
</organism>
<dbReference type="Proteomes" id="UP000239757">
    <property type="component" value="Unassembled WGS sequence"/>
</dbReference>
<gene>
    <name evidence="2" type="ORF">GOBAR_AA37515</name>
</gene>
<feature type="region of interest" description="Disordered" evidence="1">
    <location>
        <begin position="1"/>
        <end position="43"/>
    </location>
</feature>
<dbReference type="AlphaFoldDB" id="A0A2P5VWH6"/>
<evidence type="ECO:0000313" key="2">
    <source>
        <dbReference type="EMBL" id="PPR83198.1"/>
    </source>
</evidence>
<dbReference type="OrthoDB" id="10501767at2759"/>
<evidence type="ECO:0000256" key="1">
    <source>
        <dbReference type="SAM" id="MobiDB-lite"/>
    </source>
</evidence>
<reference evidence="2 3" key="1">
    <citation type="submission" date="2015-01" db="EMBL/GenBank/DDBJ databases">
        <title>Genome of allotetraploid Gossypium barbadense reveals genomic plasticity and fiber elongation in cotton evolution.</title>
        <authorList>
            <person name="Chen X."/>
            <person name="Liu X."/>
            <person name="Zhao B."/>
            <person name="Zheng H."/>
            <person name="Hu Y."/>
            <person name="Lu G."/>
            <person name="Yang C."/>
            <person name="Chen J."/>
            <person name="Shan C."/>
            <person name="Zhang L."/>
            <person name="Zhou Y."/>
            <person name="Wang L."/>
            <person name="Guo W."/>
            <person name="Bai Y."/>
            <person name="Ruan J."/>
            <person name="Shangguan X."/>
            <person name="Mao Y."/>
            <person name="Jiang J."/>
            <person name="Zhu Y."/>
            <person name="Lei J."/>
            <person name="Kang H."/>
            <person name="Chen S."/>
            <person name="He X."/>
            <person name="Wang R."/>
            <person name="Wang Y."/>
            <person name="Chen J."/>
            <person name="Wang L."/>
            <person name="Yu S."/>
            <person name="Wang B."/>
            <person name="Wei J."/>
            <person name="Song S."/>
            <person name="Lu X."/>
            <person name="Gao Z."/>
            <person name="Gu W."/>
            <person name="Deng X."/>
            <person name="Ma D."/>
            <person name="Wang S."/>
            <person name="Liang W."/>
            <person name="Fang L."/>
            <person name="Cai C."/>
            <person name="Zhu X."/>
            <person name="Zhou B."/>
            <person name="Zhang Y."/>
            <person name="Chen Z."/>
            <person name="Xu S."/>
            <person name="Zhu R."/>
            <person name="Wang S."/>
            <person name="Zhang T."/>
            <person name="Zhao G."/>
        </authorList>
    </citation>
    <scope>NUCLEOTIDE SEQUENCE [LARGE SCALE GENOMIC DNA]</scope>
    <source>
        <strain evidence="3">cv. Xinhai21</strain>
        <tissue evidence="2">Leaf</tissue>
    </source>
</reference>
<protein>
    <submittedName>
        <fullName evidence="2">Uncharacterized protein</fullName>
    </submittedName>
</protein>
<name>A0A2P5VWH6_GOSBA</name>
<evidence type="ECO:0000313" key="3">
    <source>
        <dbReference type="Proteomes" id="UP000239757"/>
    </source>
</evidence>
<proteinExistence type="predicted"/>